<dbReference type="InterPro" id="IPR007197">
    <property type="entry name" value="rSAM"/>
</dbReference>
<dbReference type="GO" id="GO:0046872">
    <property type="term" value="F:metal ion binding"/>
    <property type="evidence" value="ECO:0007669"/>
    <property type="project" value="UniProtKB-UniRule"/>
</dbReference>
<dbReference type="Pfam" id="PF06969">
    <property type="entry name" value="HemN_C"/>
    <property type="match status" value="1"/>
</dbReference>
<dbReference type="AlphaFoldDB" id="A0A0S2I147"/>
<dbReference type="EMBL" id="CP013118">
    <property type="protein sequence ID" value="ALO16048.1"/>
    <property type="molecule type" value="Genomic_DNA"/>
</dbReference>
<dbReference type="GO" id="GO:0051539">
    <property type="term" value="F:4 iron, 4 sulfur cluster binding"/>
    <property type="evidence" value="ECO:0007669"/>
    <property type="project" value="UniProtKB-UniRule"/>
</dbReference>
<dbReference type="SFLD" id="SFLDF00288">
    <property type="entry name" value="HemN-like__clustered_with_nucl"/>
    <property type="match status" value="1"/>
</dbReference>
<dbReference type="InterPro" id="IPR004559">
    <property type="entry name" value="HemW-like"/>
</dbReference>
<evidence type="ECO:0000259" key="3">
    <source>
        <dbReference type="PROSITE" id="PS51918"/>
    </source>
</evidence>
<keyword evidence="2" id="KW-0963">Cytoplasm</keyword>
<keyword evidence="2" id="KW-0949">S-adenosyl-L-methionine</keyword>
<reference evidence="4 5" key="1">
    <citation type="submission" date="2015-11" db="EMBL/GenBank/DDBJ databases">
        <title>Description and complete genome sequence of a novel strain predominating in hypersaline microbial mats and representing a new family of the Bacteriodetes phylum.</title>
        <authorList>
            <person name="Spring S."/>
            <person name="Bunk B."/>
            <person name="Sproer C."/>
            <person name="Klenk H.-P."/>
        </authorList>
    </citation>
    <scope>NUCLEOTIDE SEQUENCE [LARGE SCALE GENOMIC DNA]</scope>
    <source>
        <strain evidence="4 5">L21-Spi-D4</strain>
    </source>
</reference>
<dbReference type="Pfam" id="PF04055">
    <property type="entry name" value="Radical_SAM"/>
    <property type="match status" value="1"/>
</dbReference>
<dbReference type="SFLD" id="SFLDG01065">
    <property type="entry name" value="anaerobic_coproporphyrinogen-I"/>
    <property type="match status" value="1"/>
</dbReference>
<keyword evidence="2" id="KW-0479">Metal-binding</keyword>
<dbReference type="STRING" id="1307839.L21SP5_02420"/>
<keyword evidence="2" id="KW-0143">Chaperone</keyword>
<evidence type="ECO:0000313" key="4">
    <source>
        <dbReference type="EMBL" id="ALO16048.1"/>
    </source>
</evidence>
<dbReference type="PROSITE" id="PS51918">
    <property type="entry name" value="RADICAL_SAM"/>
    <property type="match status" value="1"/>
</dbReference>
<dbReference type="GO" id="GO:0005737">
    <property type="term" value="C:cytoplasm"/>
    <property type="evidence" value="ECO:0007669"/>
    <property type="project" value="UniProtKB-SubCell"/>
</dbReference>
<dbReference type="SMART" id="SM00729">
    <property type="entry name" value="Elp3"/>
    <property type="match status" value="1"/>
</dbReference>
<dbReference type="InterPro" id="IPR010723">
    <property type="entry name" value="HemN_C"/>
</dbReference>
<keyword evidence="2" id="KW-0408">Iron</keyword>
<dbReference type="GO" id="GO:0006779">
    <property type="term" value="P:porphyrin-containing compound biosynthetic process"/>
    <property type="evidence" value="ECO:0007669"/>
    <property type="project" value="InterPro"/>
</dbReference>
<comment type="subcellular location">
    <subcellularLocation>
        <location evidence="2">Cytoplasm</location>
    </subcellularLocation>
</comment>
<dbReference type="KEGG" id="blq:L21SP5_02420"/>
<dbReference type="SUPFAM" id="SSF102114">
    <property type="entry name" value="Radical SAM enzymes"/>
    <property type="match status" value="1"/>
</dbReference>
<comment type="similarity">
    <text evidence="1">Belongs to the anaerobic coproporphyrinogen-III oxidase family. HemW subfamily.</text>
</comment>
<dbReference type="CDD" id="cd01335">
    <property type="entry name" value="Radical_SAM"/>
    <property type="match status" value="1"/>
</dbReference>
<keyword evidence="5" id="KW-1185">Reference proteome</keyword>
<comment type="function">
    <text evidence="2">Probably acts as a heme chaperone, transferring heme to an unknown acceptor. Binds one molecule of heme per monomer, possibly covalently. Binds 1 [4Fe-4S] cluster. The cluster is coordinated with 3 cysteines and an exchangeable S-adenosyl-L-methionine.</text>
</comment>
<gene>
    <name evidence="4" type="primary">hemN_1</name>
    <name evidence="4" type="ORF">L21SP5_02420</name>
</gene>
<dbReference type="PANTHER" id="PTHR13932">
    <property type="entry name" value="COPROPORPHYRINIGEN III OXIDASE"/>
    <property type="match status" value="1"/>
</dbReference>
<sequence>MAGIYIHYPFCKSRCYYCDFYTITDSSLKPPFYEALLYEISLRKDFLKQEPIETIYFGGGTPSLLDPAKVNQVLETIHKHFTVVDLPEITIEINPDDVSKYYAKQLNQTQVNRVSLGIQAFYNYHLRLMNRRHKVMGALKAVDILQAEGYDNISIDLIYGLPEMTKAEWEKTLNKAVKMNIQHISAYHLTYEEGTVFDKLRKNGTLIPPDEDISLWQFNTMTDFLENNDFIQYEISNFGKMGRFSKHNINYWQNKPYLGLGPAAHSFDGESRYWNISDISKYLRIERKNDDIREKEILTASDRFNEYLMTGLRTYWGIDIAHIEQHFPDKNSDGLLKTIGKYIESGHIKAEGNKYYLTRKGMFISDKITAELFV</sequence>
<keyword evidence="4" id="KW-0560">Oxidoreductase</keyword>
<dbReference type="Proteomes" id="UP000064893">
    <property type="component" value="Chromosome"/>
</dbReference>
<name>A0A0S2I147_9BACT</name>
<dbReference type="PANTHER" id="PTHR13932:SF5">
    <property type="entry name" value="RADICAL S-ADENOSYL METHIONINE DOMAIN-CONTAINING PROTEIN 1, MITOCHONDRIAL"/>
    <property type="match status" value="1"/>
</dbReference>
<dbReference type="Gene3D" id="3.80.30.20">
    <property type="entry name" value="tm_1862 like domain"/>
    <property type="match status" value="1"/>
</dbReference>
<dbReference type="SFLD" id="SFLDF00562">
    <property type="entry name" value="HemN-like__clustered_with_heat"/>
    <property type="match status" value="1"/>
</dbReference>
<dbReference type="InterPro" id="IPR034505">
    <property type="entry name" value="Coproporphyrinogen-III_oxidase"/>
</dbReference>
<dbReference type="InterPro" id="IPR058240">
    <property type="entry name" value="rSAM_sf"/>
</dbReference>
<proteinExistence type="inferred from homology"/>
<evidence type="ECO:0000256" key="2">
    <source>
        <dbReference type="RuleBase" id="RU364116"/>
    </source>
</evidence>
<organism evidence="4 5">
    <name type="scientific">Salinivirga cyanobacteriivorans</name>
    <dbReference type="NCBI Taxonomy" id="1307839"/>
    <lineage>
        <taxon>Bacteria</taxon>
        <taxon>Pseudomonadati</taxon>
        <taxon>Bacteroidota</taxon>
        <taxon>Bacteroidia</taxon>
        <taxon>Bacteroidales</taxon>
        <taxon>Salinivirgaceae</taxon>
        <taxon>Salinivirga</taxon>
    </lineage>
</organism>
<evidence type="ECO:0000313" key="5">
    <source>
        <dbReference type="Proteomes" id="UP000064893"/>
    </source>
</evidence>
<dbReference type="InterPro" id="IPR006638">
    <property type="entry name" value="Elp3/MiaA/NifB-like_rSAM"/>
</dbReference>
<feature type="domain" description="Radical SAM core" evidence="3">
    <location>
        <begin position="1"/>
        <end position="232"/>
    </location>
</feature>
<dbReference type="SFLD" id="SFLDS00029">
    <property type="entry name" value="Radical_SAM"/>
    <property type="match status" value="1"/>
</dbReference>
<dbReference type="OrthoDB" id="9808022at2"/>
<keyword evidence="2" id="KW-0004">4Fe-4S</keyword>
<dbReference type="GO" id="GO:0004109">
    <property type="term" value="F:coproporphyrinogen oxidase activity"/>
    <property type="evidence" value="ECO:0007669"/>
    <property type="project" value="InterPro"/>
</dbReference>
<dbReference type="NCBIfam" id="TIGR00539">
    <property type="entry name" value="hemN_rel"/>
    <property type="match status" value="1"/>
</dbReference>
<dbReference type="RefSeq" id="WP_057953452.1">
    <property type="nucleotide sequence ID" value="NZ_CP013118.1"/>
</dbReference>
<evidence type="ECO:0000256" key="1">
    <source>
        <dbReference type="ARBA" id="ARBA00006100"/>
    </source>
</evidence>
<accession>A0A0S2I147</accession>
<dbReference type="PATRIC" id="fig|1307839.3.peg.2539"/>
<dbReference type="InterPro" id="IPR023404">
    <property type="entry name" value="rSAM_horseshoe"/>
</dbReference>
<keyword evidence="2" id="KW-0411">Iron-sulfur</keyword>
<protein>
    <recommendedName>
        <fullName evidence="2">Heme chaperone HemW</fullName>
    </recommendedName>
</protein>
<keyword evidence="2" id="KW-0349">Heme</keyword>